<dbReference type="Proteomes" id="UP000789390">
    <property type="component" value="Unassembled WGS sequence"/>
</dbReference>
<protein>
    <submittedName>
        <fullName evidence="2">Uncharacterized protein</fullName>
    </submittedName>
</protein>
<feature type="region of interest" description="Disordered" evidence="1">
    <location>
        <begin position="40"/>
        <end position="64"/>
    </location>
</feature>
<organism evidence="2 3">
    <name type="scientific">Daphnia galeata</name>
    <dbReference type="NCBI Taxonomy" id="27404"/>
    <lineage>
        <taxon>Eukaryota</taxon>
        <taxon>Metazoa</taxon>
        <taxon>Ecdysozoa</taxon>
        <taxon>Arthropoda</taxon>
        <taxon>Crustacea</taxon>
        <taxon>Branchiopoda</taxon>
        <taxon>Diplostraca</taxon>
        <taxon>Cladocera</taxon>
        <taxon>Anomopoda</taxon>
        <taxon>Daphniidae</taxon>
        <taxon>Daphnia</taxon>
    </lineage>
</organism>
<keyword evidence="3" id="KW-1185">Reference proteome</keyword>
<accession>A0A8J2S108</accession>
<gene>
    <name evidence="2" type="ORF">DGAL_LOCUS14341</name>
</gene>
<sequence>MDAVKREIQEPSSSKPVEALAVTNQYRRGYYRCGRYNSLSSEECRNHPKNKRQKGDQHAKVNVL</sequence>
<dbReference type="EMBL" id="CAKKLH010000305">
    <property type="protein sequence ID" value="CAH0110737.1"/>
    <property type="molecule type" value="Genomic_DNA"/>
</dbReference>
<reference evidence="2" key="1">
    <citation type="submission" date="2021-11" db="EMBL/GenBank/DDBJ databases">
        <authorList>
            <person name="Schell T."/>
        </authorList>
    </citation>
    <scope>NUCLEOTIDE SEQUENCE</scope>
    <source>
        <strain evidence="2">M5</strain>
    </source>
</reference>
<feature type="compositionally biased region" description="Basic and acidic residues" evidence="1">
    <location>
        <begin position="53"/>
        <end position="64"/>
    </location>
</feature>
<comment type="caution">
    <text evidence="2">The sequence shown here is derived from an EMBL/GenBank/DDBJ whole genome shotgun (WGS) entry which is preliminary data.</text>
</comment>
<dbReference type="AlphaFoldDB" id="A0A8J2S108"/>
<proteinExistence type="predicted"/>
<name>A0A8J2S108_9CRUS</name>
<evidence type="ECO:0000313" key="3">
    <source>
        <dbReference type="Proteomes" id="UP000789390"/>
    </source>
</evidence>
<evidence type="ECO:0000256" key="1">
    <source>
        <dbReference type="SAM" id="MobiDB-lite"/>
    </source>
</evidence>
<evidence type="ECO:0000313" key="2">
    <source>
        <dbReference type="EMBL" id="CAH0110737.1"/>
    </source>
</evidence>